<gene>
    <name evidence="2" type="primary">nifU</name>
    <name evidence="2" type="ORF">C4N18_06030</name>
</gene>
<evidence type="ECO:0000313" key="2">
    <source>
        <dbReference type="EMBL" id="AVQ30795.1"/>
    </source>
</evidence>
<sequence length="130" mass="14252">MKMQYTEKVMEHFMNPHNVGVIENPSGYGKVGNPSCGDIMEIFIKVEGNIITDVKFRTFGCASAIASSSVSTELIMGKTVEEALALTNKKVVEELGGLPPVKMHCSVLAEEAIKLAIEDYLSKKDKKEDK</sequence>
<proteinExistence type="predicted"/>
<dbReference type="Pfam" id="PF01592">
    <property type="entry name" value="NifU_N"/>
    <property type="match status" value="1"/>
</dbReference>
<dbReference type="InterPro" id="IPR002871">
    <property type="entry name" value="NIF_FeS_clus_asmbl_NifU_N"/>
</dbReference>
<protein>
    <submittedName>
        <fullName evidence="2">Fe-S cluster assembly scaffold protein NifU</fullName>
    </submittedName>
</protein>
<reference evidence="3" key="1">
    <citation type="journal article" date="2018" name="MSphere">
        <title>Fusobacterium Genomics Using MinION and Illumina Sequencing Enables Genome Completion and Correction.</title>
        <authorList>
            <person name="Todd S.M."/>
            <person name="Settlage R.E."/>
            <person name="Lahmers K.K."/>
            <person name="Slade D.J."/>
        </authorList>
    </citation>
    <scope>NUCLEOTIDE SEQUENCE [LARGE SCALE GENOMIC DNA]</scope>
    <source>
        <strain evidence="3">ATCC 27725</strain>
    </source>
</reference>
<dbReference type="Proteomes" id="UP000241238">
    <property type="component" value="Chromosome"/>
</dbReference>
<accession>A0ABN5JFN3</accession>
<dbReference type="Gene3D" id="3.90.1010.10">
    <property type="match status" value="1"/>
</dbReference>
<dbReference type="InterPro" id="IPR017787">
    <property type="entry name" value="NIF_FeS_clus_asmbl_NifU-like"/>
</dbReference>
<organism evidence="2 3">
    <name type="scientific">Fusobacterium varium ATCC 27725</name>
    <dbReference type="NCBI Taxonomy" id="469618"/>
    <lineage>
        <taxon>Bacteria</taxon>
        <taxon>Fusobacteriati</taxon>
        <taxon>Fusobacteriota</taxon>
        <taxon>Fusobacteriia</taxon>
        <taxon>Fusobacteriales</taxon>
        <taxon>Fusobacteriaceae</taxon>
        <taxon>Fusobacterium</taxon>
    </lineage>
</organism>
<evidence type="ECO:0000259" key="1">
    <source>
        <dbReference type="Pfam" id="PF01592"/>
    </source>
</evidence>
<dbReference type="EMBL" id="CP028103">
    <property type="protein sequence ID" value="AVQ30795.1"/>
    <property type="molecule type" value="Genomic_DNA"/>
</dbReference>
<evidence type="ECO:0000313" key="3">
    <source>
        <dbReference type="Proteomes" id="UP000241238"/>
    </source>
</evidence>
<name>A0ABN5JFN3_FUSVA</name>
<keyword evidence="3" id="KW-1185">Reference proteome</keyword>
<feature type="domain" description="NIF system FeS cluster assembly NifU N-terminal" evidence="1">
    <location>
        <begin position="4"/>
        <end position="125"/>
    </location>
</feature>
<dbReference type="NCBIfam" id="TIGR03419">
    <property type="entry name" value="NifU_clost"/>
    <property type="match status" value="1"/>
</dbReference>
<dbReference type="SUPFAM" id="SSF82649">
    <property type="entry name" value="SufE/NifU"/>
    <property type="match status" value="1"/>
</dbReference>
<dbReference type="PANTHER" id="PTHR10093">
    <property type="entry name" value="IRON-SULFUR CLUSTER ASSEMBLY ENZYME NIFU HOMOLOG"/>
    <property type="match status" value="1"/>
</dbReference>
<dbReference type="CDD" id="cd06664">
    <property type="entry name" value="IscU_like"/>
    <property type="match status" value="1"/>
</dbReference>